<dbReference type="Proteomes" id="UP000245956">
    <property type="component" value="Unassembled WGS sequence"/>
</dbReference>
<evidence type="ECO:0000256" key="1">
    <source>
        <dbReference type="SAM" id="MobiDB-lite"/>
    </source>
</evidence>
<proteinExistence type="predicted"/>
<feature type="region of interest" description="Disordered" evidence="1">
    <location>
        <begin position="108"/>
        <end position="154"/>
    </location>
</feature>
<gene>
    <name evidence="2" type="ORF">PCL_05830</name>
</gene>
<dbReference type="EMBL" id="LCWV01000002">
    <property type="protein sequence ID" value="PWI75172.1"/>
    <property type="molecule type" value="Genomic_DNA"/>
</dbReference>
<sequence>MVLHRRVRTGTATQLAFRTRRRIGEFALELLDFFHILAALSTTSLMHSRELFAQVKTPRRSDRSAPESPRLLSPSAPGIASAINRVGPTYRPGVGSSSAASRSLLELGGGSHRQHEHRRPMPPSPSRPCRSDQRWAPARASSRRQRSATAAPTSGSDHILAALCLLQSPSLSSSLAAIVVQPVHCTRARGRARGPLRVSTAPQVPHET</sequence>
<comment type="caution">
    <text evidence="2">The sequence shown here is derived from an EMBL/GenBank/DDBJ whole genome shotgun (WGS) entry which is preliminary data.</text>
</comment>
<feature type="region of interest" description="Disordered" evidence="1">
    <location>
        <begin position="55"/>
        <end position="84"/>
    </location>
</feature>
<name>A0A2U3EL18_PURLI</name>
<protein>
    <submittedName>
        <fullName evidence="2">Uncharacterized protein</fullName>
    </submittedName>
</protein>
<reference evidence="2 3" key="1">
    <citation type="journal article" date="2016" name="Front. Microbiol.">
        <title>Genome and transcriptome sequences reveal the specific parasitism of the nematophagous Purpureocillium lilacinum 36-1.</title>
        <authorList>
            <person name="Xie J."/>
            <person name="Li S."/>
            <person name="Mo C."/>
            <person name="Xiao X."/>
            <person name="Peng D."/>
            <person name="Wang G."/>
            <person name="Xiao Y."/>
        </authorList>
    </citation>
    <scope>NUCLEOTIDE SEQUENCE [LARGE SCALE GENOMIC DNA]</scope>
    <source>
        <strain evidence="2 3">36-1</strain>
    </source>
</reference>
<evidence type="ECO:0000313" key="2">
    <source>
        <dbReference type="EMBL" id="PWI75172.1"/>
    </source>
</evidence>
<organism evidence="2 3">
    <name type="scientific">Purpureocillium lilacinum</name>
    <name type="common">Paecilomyces lilacinus</name>
    <dbReference type="NCBI Taxonomy" id="33203"/>
    <lineage>
        <taxon>Eukaryota</taxon>
        <taxon>Fungi</taxon>
        <taxon>Dikarya</taxon>
        <taxon>Ascomycota</taxon>
        <taxon>Pezizomycotina</taxon>
        <taxon>Sordariomycetes</taxon>
        <taxon>Hypocreomycetidae</taxon>
        <taxon>Hypocreales</taxon>
        <taxon>Ophiocordycipitaceae</taxon>
        <taxon>Purpureocillium</taxon>
    </lineage>
</organism>
<accession>A0A2U3EL18</accession>
<evidence type="ECO:0000313" key="3">
    <source>
        <dbReference type="Proteomes" id="UP000245956"/>
    </source>
</evidence>
<dbReference type="AlphaFoldDB" id="A0A2U3EL18"/>